<evidence type="ECO:0000256" key="1">
    <source>
        <dbReference type="SAM" id="MobiDB-lite"/>
    </source>
</evidence>
<dbReference type="InterPro" id="IPR021833">
    <property type="entry name" value="DUF3425"/>
</dbReference>
<feature type="compositionally biased region" description="Basic residues" evidence="1">
    <location>
        <begin position="39"/>
        <end position="53"/>
    </location>
</feature>
<dbReference type="PANTHER" id="PTHR38116">
    <property type="entry name" value="CHROMOSOME 7, WHOLE GENOME SHOTGUN SEQUENCE"/>
    <property type="match status" value="1"/>
</dbReference>
<keyword evidence="3" id="KW-1185">Reference proteome</keyword>
<protein>
    <submittedName>
        <fullName evidence="2">Uncharacterized protein</fullName>
    </submittedName>
</protein>
<evidence type="ECO:0000313" key="3">
    <source>
        <dbReference type="Proteomes" id="UP001610446"/>
    </source>
</evidence>
<feature type="compositionally biased region" description="Low complexity" evidence="1">
    <location>
        <begin position="57"/>
        <end position="77"/>
    </location>
</feature>
<dbReference type="EMBL" id="JBFXLU010000150">
    <property type="protein sequence ID" value="KAL2838113.1"/>
    <property type="molecule type" value="Genomic_DNA"/>
</dbReference>
<reference evidence="2 3" key="1">
    <citation type="submission" date="2024-07" db="EMBL/GenBank/DDBJ databases">
        <title>Section-level genome sequencing and comparative genomics of Aspergillus sections Usti and Cavernicolus.</title>
        <authorList>
            <consortium name="Lawrence Berkeley National Laboratory"/>
            <person name="Nybo J.L."/>
            <person name="Vesth T.C."/>
            <person name="Theobald S."/>
            <person name="Frisvad J.C."/>
            <person name="Larsen T.O."/>
            <person name="Kjaerboelling I."/>
            <person name="Rothschild-Mancinelli K."/>
            <person name="Lyhne E.K."/>
            <person name="Kogle M.E."/>
            <person name="Barry K."/>
            <person name="Clum A."/>
            <person name="Na H."/>
            <person name="Ledsgaard L."/>
            <person name="Lin J."/>
            <person name="Lipzen A."/>
            <person name="Kuo A."/>
            <person name="Riley R."/>
            <person name="Mondo S."/>
            <person name="Labutti K."/>
            <person name="Haridas S."/>
            <person name="Pangalinan J."/>
            <person name="Salamov A.A."/>
            <person name="Simmons B.A."/>
            <person name="Magnuson J.K."/>
            <person name="Chen J."/>
            <person name="Drula E."/>
            <person name="Henrissat B."/>
            <person name="Wiebenga A."/>
            <person name="Lubbers R.J."/>
            <person name="Gomes A.C."/>
            <person name="Makela M.R."/>
            <person name="Stajich J."/>
            <person name="Grigoriev I.V."/>
            <person name="Mortensen U.H."/>
            <person name="De Vries R.P."/>
            <person name="Baker S.E."/>
            <person name="Andersen M.R."/>
        </authorList>
    </citation>
    <scope>NUCLEOTIDE SEQUENCE [LARGE SCALE GENOMIC DNA]</scope>
    <source>
        <strain evidence="2 3">CBS 123904</strain>
    </source>
</reference>
<dbReference type="PANTHER" id="PTHR38116:SF1">
    <property type="entry name" value="BZIP DOMAIN-CONTAINING PROTEIN"/>
    <property type="match status" value="1"/>
</dbReference>
<feature type="region of interest" description="Disordered" evidence="1">
    <location>
        <begin position="38"/>
        <end position="94"/>
    </location>
</feature>
<name>A0ABR4JDJ2_9EURO</name>
<dbReference type="Proteomes" id="UP001610446">
    <property type="component" value="Unassembled WGS sequence"/>
</dbReference>
<proteinExistence type="predicted"/>
<comment type="caution">
    <text evidence="2">The sequence shown here is derived from an EMBL/GenBank/DDBJ whole genome shotgun (WGS) entry which is preliminary data.</text>
</comment>
<gene>
    <name evidence="2" type="ORF">BJY01DRAFT_237604</name>
</gene>
<accession>A0ABR4JDJ2</accession>
<evidence type="ECO:0000313" key="2">
    <source>
        <dbReference type="EMBL" id="KAL2838113.1"/>
    </source>
</evidence>
<organism evidence="2 3">
    <name type="scientific">Aspergillus pseudoustus</name>
    <dbReference type="NCBI Taxonomy" id="1810923"/>
    <lineage>
        <taxon>Eukaryota</taxon>
        <taxon>Fungi</taxon>
        <taxon>Dikarya</taxon>
        <taxon>Ascomycota</taxon>
        <taxon>Pezizomycotina</taxon>
        <taxon>Eurotiomycetes</taxon>
        <taxon>Eurotiomycetidae</taxon>
        <taxon>Eurotiales</taxon>
        <taxon>Aspergillaceae</taxon>
        <taxon>Aspergillus</taxon>
        <taxon>Aspergillus subgen. Nidulantes</taxon>
    </lineage>
</organism>
<dbReference type="Pfam" id="PF11905">
    <property type="entry name" value="DUF3425"/>
    <property type="match status" value="1"/>
</dbReference>
<sequence>MADAHTTNDNSVIPLAHMPQQAHVWRADDDWTGVIDRKERRRLQNRQNQRKWPTRIPSPGSSEASSGSGTASTSASGLVSVKSEPDEEVKAVRCSNAPPNAHEYMRWFEAKLHESFLLGSPNSEHLIGLTRLNVHRAINENIRAIGMDLDWMLCDDSISIFNLSSPQYPATFSEHSIPLALRPTEIQKMIPHHPWLDFFPFPRMRDCLITASHLFDDEELCHDLMAFWDTRNTNATLIVWGQPWDPRNWEVTEGFVRKWSWLLRGSTELLVSTNYWRRKRGEPAIVWAEVLPYITQ</sequence>